<proteinExistence type="predicted"/>
<name>A0A5J4FUP6_9FLAO</name>
<keyword evidence="3 5" id="KW-1133">Transmembrane helix</keyword>
<feature type="transmembrane region" description="Helical" evidence="5">
    <location>
        <begin position="141"/>
        <end position="160"/>
    </location>
</feature>
<dbReference type="Pfam" id="PF01694">
    <property type="entry name" value="Rhomboid"/>
    <property type="match status" value="1"/>
</dbReference>
<keyword evidence="8" id="KW-1185">Reference proteome</keyword>
<feature type="transmembrane region" description="Helical" evidence="5">
    <location>
        <begin position="116"/>
        <end position="135"/>
    </location>
</feature>
<evidence type="ECO:0000313" key="8">
    <source>
        <dbReference type="Proteomes" id="UP000326994"/>
    </source>
</evidence>
<dbReference type="Proteomes" id="UP000326994">
    <property type="component" value="Unassembled WGS sequence"/>
</dbReference>
<evidence type="ECO:0000259" key="6">
    <source>
        <dbReference type="Pfam" id="PF01694"/>
    </source>
</evidence>
<evidence type="ECO:0000313" key="7">
    <source>
        <dbReference type="EMBL" id="GEQ85620.1"/>
    </source>
</evidence>
<dbReference type="InterPro" id="IPR050925">
    <property type="entry name" value="Rhomboid_protease_S54"/>
</dbReference>
<evidence type="ECO:0000256" key="1">
    <source>
        <dbReference type="ARBA" id="ARBA00004141"/>
    </source>
</evidence>
<accession>A0A5J4FUP6</accession>
<dbReference type="GO" id="GO:0016020">
    <property type="term" value="C:membrane"/>
    <property type="evidence" value="ECO:0007669"/>
    <property type="project" value="UniProtKB-SubCell"/>
</dbReference>
<evidence type="ECO:0000256" key="2">
    <source>
        <dbReference type="ARBA" id="ARBA00022692"/>
    </source>
</evidence>
<comment type="caution">
    <text evidence="7">The sequence shown here is derived from an EMBL/GenBank/DDBJ whole genome shotgun (WGS) entry which is preliminary data.</text>
</comment>
<organism evidence="7 8">
    <name type="scientific">Patiriisocius marinistellae</name>
    <dbReference type="NCBI Taxonomy" id="2494560"/>
    <lineage>
        <taxon>Bacteria</taxon>
        <taxon>Pseudomonadati</taxon>
        <taxon>Bacteroidota</taxon>
        <taxon>Flavobacteriia</taxon>
        <taxon>Flavobacteriales</taxon>
        <taxon>Flavobacteriaceae</taxon>
        <taxon>Patiriisocius</taxon>
    </lineage>
</organism>
<comment type="subcellular location">
    <subcellularLocation>
        <location evidence="1">Membrane</location>
        <topology evidence="1">Multi-pass membrane protein</topology>
    </subcellularLocation>
</comment>
<evidence type="ECO:0000256" key="4">
    <source>
        <dbReference type="ARBA" id="ARBA00023136"/>
    </source>
</evidence>
<feature type="domain" description="Peptidase S54 rhomboid" evidence="6">
    <location>
        <begin position="31"/>
        <end position="161"/>
    </location>
</feature>
<keyword evidence="7" id="KW-0645">Protease</keyword>
<sequence length="238" mass="27699">MWVVFWFEIRFNTDFTQFGVRPGKLEGLRGILFGPFIHGSLKHLFNNSIPMLVLMSALFYFYRSIRWRILIIGLLITGILTWVIGRPANHIGASGVVYLLASFLFFKGIISKHYQLTALSFAVVFIYGSLLWYVFPVDPVISWEGHLSGFLVGLTFAFLFRGQYVEKKKFEWEQDDYNPENDPFMRQFDDFGNFIELKPELEIESLDPNDSQSNTFAESQQPLKIHYSIIIKKNNENI</sequence>
<evidence type="ECO:0000256" key="3">
    <source>
        <dbReference type="ARBA" id="ARBA00022989"/>
    </source>
</evidence>
<feature type="transmembrane region" description="Helical" evidence="5">
    <location>
        <begin position="91"/>
        <end position="109"/>
    </location>
</feature>
<evidence type="ECO:0000256" key="5">
    <source>
        <dbReference type="SAM" id="Phobius"/>
    </source>
</evidence>
<protein>
    <submittedName>
        <fullName evidence="7">Rhomboid family intramembrane serine protease</fullName>
    </submittedName>
</protein>
<dbReference type="InterPro" id="IPR035952">
    <property type="entry name" value="Rhomboid-like_sf"/>
</dbReference>
<gene>
    <name evidence="7" type="ORF">ULMS_11280</name>
</gene>
<feature type="transmembrane region" description="Helical" evidence="5">
    <location>
        <begin position="69"/>
        <end position="85"/>
    </location>
</feature>
<keyword evidence="2 5" id="KW-0812">Transmembrane</keyword>
<dbReference type="Gene3D" id="1.20.1540.10">
    <property type="entry name" value="Rhomboid-like"/>
    <property type="match status" value="1"/>
</dbReference>
<keyword evidence="7" id="KW-0378">Hydrolase</keyword>
<feature type="transmembrane region" description="Helical" evidence="5">
    <location>
        <begin position="44"/>
        <end position="62"/>
    </location>
</feature>
<keyword evidence="4 5" id="KW-0472">Membrane</keyword>
<dbReference type="SUPFAM" id="SSF144091">
    <property type="entry name" value="Rhomboid-like"/>
    <property type="match status" value="1"/>
</dbReference>
<dbReference type="GO" id="GO:0006508">
    <property type="term" value="P:proteolysis"/>
    <property type="evidence" value="ECO:0007669"/>
    <property type="project" value="UniProtKB-KW"/>
</dbReference>
<dbReference type="AlphaFoldDB" id="A0A5J4FUP6"/>
<dbReference type="PANTHER" id="PTHR43731:SF9">
    <property type="entry name" value="SLR1461 PROTEIN"/>
    <property type="match status" value="1"/>
</dbReference>
<dbReference type="PANTHER" id="PTHR43731">
    <property type="entry name" value="RHOMBOID PROTEASE"/>
    <property type="match status" value="1"/>
</dbReference>
<dbReference type="InterPro" id="IPR022764">
    <property type="entry name" value="Peptidase_S54_rhomboid_dom"/>
</dbReference>
<reference evidence="7 8" key="1">
    <citation type="submission" date="2019-08" db="EMBL/GenBank/DDBJ databases">
        <title>Ulvibacter marinistellae sp. nov., isolated from a starfish, Patiria pectinifera.</title>
        <authorList>
            <person name="Kawano K."/>
            <person name="Ushijima N."/>
            <person name="Kihara M."/>
            <person name="Itoh H."/>
        </authorList>
    </citation>
    <scope>NUCLEOTIDE SEQUENCE [LARGE SCALE GENOMIC DNA]</scope>
    <source>
        <strain evidence="7 8">KK4</strain>
    </source>
</reference>
<dbReference type="EMBL" id="BKCF01000001">
    <property type="protein sequence ID" value="GEQ85620.1"/>
    <property type="molecule type" value="Genomic_DNA"/>
</dbReference>
<dbReference type="GO" id="GO:0004252">
    <property type="term" value="F:serine-type endopeptidase activity"/>
    <property type="evidence" value="ECO:0007669"/>
    <property type="project" value="InterPro"/>
</dbReference>